<proteinExistence type="predicted"/>
<evidence type="ECO:0000313" key="2">
    <source>
        <dbReference type="Proteomes" id="UP000784294"/>
    </source>
</evidence>
<protein>
    <submittedName>
        <fullName evidence="1">Uncharacterized protein</fullName>
    </submittedName>
</protein>
<reference evidence="1" key="1">
    <citation type="submission" date="2018-11" db="EMBL/GenBank/DDBJ databases">
        <authorList>
            <consortium name="Pathogen Informatics"/>
        </authorList>
    </citation>
    <scope>NUCLEOTIDE SEQUENCE</scope>
</reference>
<comment type="caution">
    <text evidence="1">The sequence shown here is derived from an EMBL/GenBank/DDBJ whole genome shotgun (WGS) entry which is preliminary data.</text>
</comment>
<gene>
    <name evidence="1" type="ORF">PXEA_LOCUS3726</name>
</gene>
<dbReference type="EMBL" id="CAAALY010008577">
    <property type="protein sequence ID" value="VEL10286.1"/>
    <property type="molecule type" value="Genomic_DNA"/>
</dbReference>
<dbReference type="Proteomes" id="UP000784294">
    <property type="component" value="Unassembled WGS sequence"/>
</dbReference>
<evidence type="ECO:0000313" key="1">
    <source>
        <dbReference type="EMBL" id="VEL10286.1"/>
    </source>
</evidence>
<sequence length="449" mass="48665">MRLWLKRLNRTLNDNVTTPLHTFALAVAPNSNVASDAAGGACVAMPSTSKNIPSNNHVALAKNTYSSVGVTAPGEIMFQTKCPGGGILCIEDVNTYYQACCTYLQLLRERSDLLASVSSSLLTEQFLCPGRLILIRWPGSSESDLSQINRLPKAVLDRHIASEARPDWLIPAFLIDLNKTSVANRHEPKLNLLSWDAPNKSTRDFSDELAPRGTFDSNCYQELLDGEEEILRSGEEAWMTQIPYPPQMMPLFTPLTVEDGLARLIQLSNVPFSRVVRIFDLTLKNFASTQTSHLPFGTMLTTALEAALAANRNRVLALECGFRMTIRNSGNASGGFHGCVGSGYGCGKGSGALSDQNLAELANSALFHFASGLKAAGIVQKTEFPADNGLDELSSGHCADGKEQSILSDKSPLCILLRGIPIGAPPELAIHRVSKLKVGQILQYIYCII</sequence>
<keyword evidence="2" id="KW-1185">Reference proteome</keyword>
<accession>A0A448WF49</accession>
<name>A0A448WF49_9PLAT</name>
<dbReference type="AlphaFoldDB" id="A0A448WF49"/>
<organism evidence="1 2">
    <name type="scientific">Protopolystoma xenopodis</name>
    <dbReference type="NCBI Taxonomy" id="117903"/>
    <lineage>
        <taxon>Eukaryota</taxon>
        <taxon>Metazoa</taxon>
        <taxon>Spiralia</taxon>
        <taxon>Lophotrochozoa</taxon>
        <taxon>Platyhelminthes</taxon>
        <taxon>Monogenea</taxon>
        <taxon>Polyopisthocotylea</taxon>
        <taxon>Polystomatidea</taxon>
        <taxon>Polystomatidae</taxon>
        <taxon>Protopolystoma</taxon>
    </lineage>
</organism>